<dbReference type="PRINTS" id="PR00085">
    <property type="entry name" value="THFDHDRGNASE"/>
</dbReference>
<dbReference type="NCBIfam" id="NF010783">
    <property type="entry name" value="PRK14186.1"/>
    <property type="match status" value="1"/>
</dbReference>
<comment type="function">
    <text evidence="12">Catalyzes the oxidation of 5,10-methylenetetrahydrofolate to 5,10-methenyltetrahydrofolate and then the hydrolysis of 5,10-methenyltetrahydrofolate to 10-formyltetrahydrofolate.</text>
</comment>
<evidence type="ECO:0000313" key="16">
    <source>
        <dbReference type="Proteomes" id="UP000051999"/>
    </source>
</evidence>
<dbReference type="PANTHER" id="PTHR48099">
    <property type="entry name" value="C-1-TETRAHYDROFOLATE SYNTHASE, CYTOPLASMIC-RELATED"/>
    <property type="match status" value="1"/>
</dbReference>
<dbReference type="SUPFAM" id="SSF51735">
    <property type="entry name" value="NAD(P)-binding Rossmann-fold domains"/>
    <property type="match status" value="1"/>
</dbReference>
<dbReference type="EC" id="3.5.4.9" evidence="12"/>
<dbReference type="Gene3D" id="3.40.50.10860">
    <property type="entry name" value="Leucine Dehydrogenase, chain A, domain 1"/>
    <property type="match status" value="1"/>
</dbReference>
<evidence type="ECO:0000256" key="4">
    <source>
        <dbReference type="ARBA" id="ARBA00022605"/>
    </source>
</evidence>
<dbReference type="PROSITE" id="PS00767">
    <property type="entry name" value="THF_DHG_CYH_2"/>
    <property type="match status" value="1"/>
</dbReference>
<sequence>MTAIKIDGRATAKKINAQSAEQTRKLTQKGVIPGLAVIMVGDDPASAIYVRNKERKAAKLQFNSVVKHLPADASQAEVIALVQRYNEDPQIHAILVQSPLPSHLDEEAVVMAIDPRKDVDGLHPENLGQLFAQVGEDFPVACTPKGIMTLLSQYQISLPGKRVVMVGRSRLVGKPLLALLNNANATVTLAHRHTTDLAELTRSADIVIVAVGQADLITREMIKPGAVVIDVGMNRDASGQLTGDVAKDVEDVAGYLTPVPGGVGPMTIATLMQQTIQLAAWQTGQVVD</sequence>
<dbReference type="GO" id="GO:0035999">
    <property type="term" value="P:tetrahydrofolate interconversion"/>
    <property type="evidence" value="ECO:0007669"/>
    <property type="project" value="UniProtKB-UniRule"/>
</dbReference>
<evidence type="ECO:0000256" key="9">
    <source>
        <dbReference type="ARBA" id="ARBA00023102"/>
    </source>
</evidence>
<comment type="caution">
    <text evidence="15">The sequence shown here is derived from an EMBL/GenBank/DDBJ whole genome shotgun (WGS) entry which is preliminary data.</text>
</comment>
<keyword evidence="7 12" id="KW-0521">NADP</keyword>
<evidence type="ECO:0000256" key="7">
    <source>
        <dbReference type="ARBA" id="ARBA00022857"/>
    </source>
</evidence>
<dbReference type="AlphaFoldDB" id="A0A0R1RKL4"/>
<feature type="domain" description="Tetrahydrofolate dehydrogenase/cyclohydrolase NAD(P)-binding" evidence="14">
    <location>
        <begin position="141"/>
        <end position="280"/>
    </location>
</feature>
<dbReference type="Pfam" id="PF02882">
    <property type="entry name" value="THF_DHG_CYH_C"/>
    <property type="match status" value="1"/>
</dbReference>
<keyword evidence="11 12" id="KW-0511">Multifunctional enzyme</keyword>
<dbReference type="InterPro" id="IPR000672">
    <property type="entry name" value="THF_DH/CycHdrlase"/>
</dbReference>
<dbReference type="GO" id="GO:0005829">
    <property type="term" value="C:cytosol"/>
    <property type="evidence" value="ECO:0007669"/>
    <property type="project" value="TreeGrafter"/>
</dbReference>
<evidence type="ECO:0000256" key="12">
    <source>
        <dbReference type="HAMAP-Rule" id="MF_01576"/>
    </source>
</evidence>
<dbReference type="Gene3D" id="3.40.50.720">
    <property type="entry name" value="NAD(P)-binding Rossmann-like Domain"/>
    <property type="match status" value="1"/>
</dbReference>
<dbReference type="FunFam" id="3.40.50.720:FF:000094">
    <property type="entry name" value="Bifunctional protein FolD"/>
    <property type="match status" value="1"/>
</dbReference>
<feature type="binding site" evidence="12">
    <location>
        <begin position="167"/>
        <end position="169"/>
    </location>
    <ligand>
        <name>NADP(+)</name>
        <dbReference type="ChEBI" id="CHEBI:58349"/>
    </ligand>
</feature>
<comment type="catalytic activity">
    <reaction evidence="12">
        <text>(6R)-5,10-methylene-5,6,7,8-tetrahydrofolate + NADP(+) = (6R)-5,10-methenyltetrahydrofolate + NADPH</text>
        <dbReference type="Rhea" id="RHEA:22812"/>
        <dbReference type="ChEBI" id="CHEBI:15636"/>
        <dbReference type="ChEBI" id="CHEBI:57455"/>
        <dbReference type="ChEBI" id="CHEBI:57783"/>
        <dbReference type="ChEBI" id="CHEBI:58349"/>
        <dbReference type="EC" id="1.5.1.5"/>
    </reaction>
</comment>
<keyword evidence="5 12" id="KW-0658">Purine biosynthesis</keyword>
<evidence type="ECO:0000256" key="10">
    <source>
        <dbReference type="ARBA" id="ARBA00023167"/>
    </source>
</evidence>
<dbReference type="GO" id="GO:0004488">
    <property type="term" value="F:methylenetetrahydrofolate dehydrogenase (NADP+) activity"/>
    <property type="evidence" value="ECO:0007669"/>
    <property type="project" value="UniProtKB-UniRule"/>
</dbReference>
<evidence type="ECO:0000259" key="14">
    <source>
        <dbReference type="Pfam" id="PF02882"/>
    </source>
</evidence>
<accession>A0A0R1RKL4</accession>
<evidence type="ECO:0000256" key="5">
    <source>
        <dbReference type="ARBA" id="ARBA00022755"/>
    </source>
</evidence>
<evidence type="ECO:0000256" key="8">
    <source>
        <dbReference type="ARBA" id="ARBA00023002"/>
    </source>
</evidence>
<dbReference type="InterPro" id="IPR020867">
    <property type="entry name" value="THF_DH/CycHdrlase_CS"/>
</dbReference>
<dbReference type="InterPro" id="IPR046346">
    <property type="entry name" value="Aminoacid_DH-like_N_sf"/>
</dbReference>
<dbReference type="GO" id="GO:0000105">
    <property type="term" value="P:L-histidine biosynthetic process"/>
    <property type="evidence" value="ECO:0007669"/>
    <property type="project" value="UniProtKB-KW"/>
</dbReference>
<evidence type="ECO:0000313" key="15">
    <source>
        <dbReference type="EMBL" id="KRL57335.1"/>
    </source>
</evidence>
<comment type="catalytic activity">
    <reaction evidence="12">
        <text>(6R)-5,10-methenyltetrahydrofolate + H2O = (6R)-10-formyltetrahydrofolate + H(+)</text>
        <dbReference type="Rhea" id="RHEA:23700"/>
        <dbReference type="ChEBI" id="CHEBI:15377"/>
        <dbReference type="ChEBI" id="CHEBI:15378"/>
        <dbReference type="ChEBI" id="CHEBI:57455"/>
        <dbReference type="ChEBI" id="CHEBI:195366"/>
        <dbReference type="EC" id="3.5.4.9"/>
    </reaction>
</comment>
<dbReference type="FunFam" id="3.40.50.10860:FF:000005">
    <property type="entry name" value="C-1-tetrahydrofolate synthase, cytoplasmic, putative"/>
    <property type="match status" value="1"/>
</dbReference>
<dbReference type="UniPathway" id="UPA00193"/>
<dbReference type="OrthoDB" id="9803580at2"/>
<dbReference type="PATRIC" id="fig|1114972.6.peg.348"/>
<keyword evidence="8 12" id="KW-0560">Oxidoreductase</keyword>
<dbReference type="InterPro" id="IPR020631">
    <property type="entry name" value="THF_DH/CycHdrlase_NAD-bd_dom"/>
</dbReference>
<dbReference type="GO" id="GO:0006164">
    <property type="term" value="P:purine nucleotide biosynthetic process"/>
    <property type="evidence" value="ECO:0007669"/>
    <property type="project" value="UniProtKB-KW"/>
</dbReference>
<dbReference type="GO" id="GO:0009086">
    <property type="term" value="P:methionine biosynthetic process"/>
    <property type="evidence" value="ECO:0007669"/>
    <property type="project" value="UniProtKB-KW"/>
</dbReference>
<keyword evidence="4 12" id="KW-0028">Amino-acid biosynthesis</keyword>
<dbReference type="CDD" id="cd01080">
    <property type="entry name" value="NAD_bind_m-THF_DH_Cyclohyd"/>
    <property type="match status" value="1"/>
</dbReference>
<evidence type="ECO:0000256" key="3">
    <source>
        <dbReference type="ARBA" id="ARBA00022563"/>
    </source>
</evidence>
<dbReference type="Proteomes" id="UP000051999">
    <property type="component" value="Unassembled WGS sequence"/>
</dbReference>
<dbReference type="GO" id="GO:0004477">
    <property type="term" value="F:methenyltetrahydrofolate cyclohydrolase activity"/>
    <property type="evidence" value="ECO:0007669"/>
    <property type="project" value="UniProtKB-UniRule"/>
</dbReference>
<feature type="domain" description="Tetrahydrofolate dehydrogenase/cyclohydrolase catalytic" evidence="13">
    <location>
        <begin position="6"/>
        <end position="120"/>
    </location>
</feature>
<dbReference type="EMBL" id="AZFF01000001">
    <property type="protein sequence ID" value="KRL57335.1"/>
    <property type="molecule type" value="Genomic_DNA"/>
</dbReference>
<dbReference type="Pfam" id="PF00763">
    <property type="entry name" value="THF_DHG_CYH"/>
    <property type="match status" value="1"/>
</dbReference>
<keyword evidence="6 12" id="KW-0378">Hydrolase</keyword>
<comment type="pathway">
    <text evidence="1 12">One-carbon metabolism; tetrahydrofolate interconversion.</text>
</comment>
<comment type="caution">
    <text evidence="12">Lacks conserved residue(s) required for the propagation of feature annotation.</text>
</comment>
<evidence type="ECO:0000256" key="11">
    <source>
        <dbReference type="ARBA" id="ARBA00023268"/>
    </source>
</evidence>
<evidence type="ECO:0000256" key="2">
    <source>
        <dbReference type="ARBA" id="ARBA00011738"/>
    </source>
</evidence>
<evidence type="ECO:0000256" key="6">
    <source>
        <dbReference type="ARBA" id="ARBA00022801"/>
    </source>
</evidence>
<evidence type="ECO:0000256" key="1">
    <source>
        <dbReference type="ARBA" id="ARBA00004777"/>
    </source>
</evidence>
<dbReference type="RefSeq" id="WP_017261763.1">
    <property type="nucleotide sequence ID" value="NZ_AUAW01000001.1"/>
</dbReference>
<reference evidence="15 16" key="1">
    <citation type="journal article" date="2015" name="Genome Announc.">
        <title>Expanding the biotechnology potential of lactobacilli through comparative genomics of 213 strains and associated genera.</title>
        <authorList>
            <person name="Sun Z."/>
            <person name="Harris H.M."/>
            <person name="McCann A."/>
            <person name="Guo C."/>
            <person name="Argimon S."/>
            <person name="Zhang W."/>
            <person name="Yang X."/>
            <person name="Jeffery I.B."/>
            <person name="Cooney J.C."/>
            <person name="Kagawa T.F."/>
            <person name="Liu W."/>
            <person name="Song Y."/>
            <person name="Salvetti E."/>
            <person name="Wrobel A."/>
            <person name="Rasinkangas P."/>
            <person name="Parkhill J."/>
            <person name="Rea M.C."/>
            <person name="O'Sullivan O."/>
            <person name="Ritari J."/>
            <person name="Douillard F.P."/>
            <person name="Paul Ross R."/>
            <person name="Yang R."/>
            <person name="Briner A.E."/>
            <person name="Felis G.E."/>
            <person name="de Vos W.M."/>
            <person name="Barrangou R."/>
            <person name="Klaenhammer T.R."/>
            <person name="Caufield P.W."/>
            <person name="Cui Y."/>
            <person name="Zhang H."/>
            <person name="O'Toole P.W."/>
        </authorList>
    </citation>
    <scope>NUCLEOTIDE SEQUENCE [LARGE SCALE GENOMIC DNA]</scope>
    <source>
        <strain evidence="15 16">DSM 15814</strain>
    </source>
</reference>
<gene>
    <name evidence="12" type="primary">folD</name>
    <name evidence="15" type="ORF">FD35_GL000348</name>
</gene>
<protein>
    <recommendedName>
        <fullName evidence="12">Bifunctional protein FolD</fullName>
    </recommendedName>
    <domain>
        <recommendedName>
            <fullName evidence="12">Methylenetetrahydrofolate dehydrogenase</fullName>
            <ecNumber evidence="12">1.5.1.5</ecNumber>
        </recommendedName>
    </domain>
    <domain>
        <recommendedName>
            <fullName evidence="12">Methenyltetrahydrofolate cyclohydrolase</fullName>
            <ecNumber evidence="12">3.5.4.9</ecNumber>
        </recommendedName>
    </domain>
</protein>
<dbReference type="PANTHER" id="PTHR48099:SF5">
    <property type="entry name" value="C-1-TETRAHYDROFOLATE SYNTHASE, CYTOPLASMIC"/>
    <property type="match status" value="1"/>
</dbReference>
<dbReference type="SUPFAM" id="SSF53223">
    <property type="entry name" value="Aminoacid dehydrogenase-like, N-terminal domain"/>
    <property type="match status" value="1"/>
</dbReference>
<dbReference type="STRING" id="1114972.FD35_GL000348"/>
<dbReference type="EC" id="1.5.1.5" evidence="12"/>
<dbReference type="InterPro" id="IPR036291">
    <property type="entry name" value="NAD(P)-bd_dom_sf"/>
</dbReference>
<dbReference type="eggNOG" id="COG0190">
    <property type="taxonomic scope" value="Bacteria"/>
</dbReference>
<proteinExistence type="inferred from homology"/>
<dbReference type="InterPro" id="IPR020630">
    <property type="entry name" value="THF_DH/CycHdrlase_cat_dom"/>
</dbReference>
<organism evidence="15 16">
    <name type="scientific">Furfurilactobacillus rossiae DSM 15814</name>
    <dbReference type="NCBI Taxonomy" id="1114972"/>
    <lineage>
        <taxon>Bacteria</taxon>
        <taxon>Bacillati</taxon>
        <taxon>Bacillota</taxon>
        <taxon>Bacilli</taxon>
        <taxon>Lactobacillales</taxon>
        <taxon>Lactobacillaceae</taxon>
        <taxon>Furfurilactobacillus</taxon>
    </lineage>
</organism>
<evidence type="ECO:0000259" key="13">
    <source>
        <dbReference type="Pfam" id="PF00763"/>
    </source>
</evidence>
<comment type="similarity">
    <text evidence="12">Belongs to the tetrahydrofolate dehydrogenase/cyclohydrolase family.</text>
</comment>
<keyword evidence="9 12" id="KW-0368">Histidine biosynthesis</keyword>
<keyword evidence="3 12" id="KW-0554">One-carbon metabolism</keyword>
<keyword evidence="16" id="KW-1185">Reference proteome</keyword>
<keyword evidence="10 12" id="KW-0486">Methionine biosynthesis</keyword>
<name>A0A0R1RKL4_9LACO</name>
<comment type="subunit">
    <text evidence="2 12">Homodimer.</text>
</comment>
<dbReference type="HAMAP" id="MF_01576">
    <property type="entry name" value="THF_DHG_CYH"/>
    <property type="match status" value="1"/>
</dbReference>